<dbReference type="Pfam" id="PF07732">
    <property type="entry name" value="Cu-oxidase_3"/>
    <property type="match status" value="1"/>
</dbReference>
<dbReference type="PATRIC" id="fig|1324957.4.peg.3264"/>
<name>V4IV18_9EURY</name>
<dbReference type="InterPro" id="IPR008972">
    <property type="entry name" value="Cupredoxin"/>
</dbReference>
<dbReference type="PROSITE" id="PS51257">
    <property type="entry name" value="PROKAR_LIPOPROTEIN"/>
    <property type="match status" value="1"/>
</dbReference>
<keyword evidence="7" id="KW-1185">Reference proteome</keyword>
<proteinExistence type="predicted"/>
<feature type="domain" description="Plastocyanin-like" evidence="4">
    <location>
        <begin position="236"/>
        <end position="345"/>
    </location>
</feature>
<keyword evidence="2" id="KW-0560">Oxidoreductase</keyword>
<dbReference type="Proteomes" id="UP000017840">
    <property type="component" value="Unassembled WGS sequence"/>
</dbReference>
<dbReference type="GO" id="GO:0016491">
    <property type="term" value="F:oxidoreductase activity"/>
    <property type="evidence" value="ECO:0007669"/>
    <property type="project" value="UniProtKB-KW"/>
</dbReference>
<dbReference type="SUPFAM" id="SSF49503">
    <property type="entry name" value="Cupredoxins"/>
    <property type="match status" value="2"/>
</dbReference>
<evidence type="ECO:0000256" key="2">
    <source>
        <dbReference type="ARBA" id="ARBA00023002"/>
    </source>
</evidence>
<keyword evidence="3" id="KW-0186">Copper</keyword>
<organism evidence="6 7">
    <name type="scientific">Candidatus Halobonum tyrrellensis G22</name>
    <dbReference type="NCBI Taxonomy" id="1324957"/>
    <lineage>
        <taxon>Archaea</taxon>
        <taxon>Methanobacteriati</taxon>
        <taxon>Methanobacteriota</taxon>
        <taxon>Stenosarchaea group</taxon>
        <taxon>Halobacteria</taxon>
        <taxon>Halobacteriales</taxon>
        <taxon>Haloferacaceae</taxon>
        <taxon>Candidatus Halobonum</taxon>
    </lineage>
</organism>
<dbReference type="InterPro" id="IPR045087">
    <property type="entry name" value="Cu-oxidase_fam"/>
</dbReference>
<dbReference type="EMBL" id="ASGZ01000064">
    <property type="protein sequence ID" value="ESP87052.1"/>
    <property type="molecule type" value="Genomic_DNA"/>
</dbReference>
<evidence type="ECO:0000313" key="6">
    <source>
        <dbReference type="EMBL" id="ESP87052.1"/>
    </source>
</evidence>
<evidence type="ECO:0000259" key="5">
    <source>
        <dbReference type="Pfam" id="PF07732"/>
    </source>
</evidence>
<dbReference type="eggNOG" id="arCOG03914">
    <property type="taxonomic scope" value="Archaea"/>
</dbReference>
<dbReference type="GO" id="GO:0005507">
    <property type="term" value="F:copper ion binding"/>
    <property type="evidence" value="ECO:0007669"/>
    <property type="project" value="InterPro"/>
</dbReference>
<evidence type="ECO:0000256" key="1">
    <source>
        <dbReference type="ARBA" id="ARBA00022723"/>
    </source>
</evidence>
<dbReference type="Gene3D" id="2.60.40.420">
    <property type="entry name" value="Cupredoxins - blue copper proteins"/>
    <property type="match status" value="2"/>
</dbReference>
<dbReference type="STRING" id="1324957.K933_16072"/>
<dbReference type="OrthoDB" id="247881at2157"/>
<dbReference type="Pfam" id="PF07731">
    <property type="entry name" value="Cu-oxidase_2"/>
    <property type="match status" value="1"/>
</dbReference>
<dbReference type="PANTHER" id="PTHR11709">
    <property type="entry name" value="MULTI-COPPER OXIDASE"/>
    <property type="match status" value="1"/>
</dbReference>
<sequence length="377" mass="41427">MSKQIGAPGKGISRRRFLAATGGTGALSLAGCTAPANSNLEAALAQQTDGLPRTGPPEVVDLDELDGQVTMKTVEARHDVHPGETMGGPIQLPTVWAFQANDGTPSVPGPMLRVTEGQEIELTLDNTEMSMPHTFHVHGLSKTWENDGVPTTTGVQADPGESHTYTYTANQPGTHLYHCHYNTPWHMEMGMYGIIRVDPEGYEEADREYFTTVREWDTRLSRQYGGEDATYDITDRRPDAFTVNGRSAPYTLHPEEGSPMIVESGDTVRIHFVNAGFMSHPLHFHNHRFTVVEKDGGVIPEAARHGEDVINVAPAERYTLEFEANADPGIYLMHCHKVDHVRNGTSYPGGMLNAVVYADAMDTDIFRTLMGYAGYEV</sequence>
<evidence type="ECO:0000259" key="4">
    <source>
        <dbReference type="Pfam" id="PF07731"/>
    </source>
</evidence>
<feature type="domain" description="Plastocyanin-like" evidence="5">
    <location>
        <begin position="106"/>
        <end position="200"/>
    </location>
</feature>
<dbReference type="PANTHER" id="PTHR11709:SF394">
    <property type="entry name" value="FI03373P-RELATED"/>
    <property type="match status" value="1"/>
</dbReference>
<evidence type="ECO:0000256" key="3">
    <source>
        <dbReference type="ARBA" id="ARBA00023008"/>
    </source>
</evidence>
<comment type="caution">
    <text evidence="6">The sequence shown here is derived from an EMBL/GenBank/DDBJ whole genome shotgun (WGS) entry which is preliminary data.</text>
</comment>
<gene>
    <name evidence="6" type="ORF">K933_16072</name>
</gene>
<dbReference type="RefSeq" id="WP_023395785.1">
    <property type="nucleotide sequence ID" value="NZ_ASGZ01000064.1"/>
</dbReference>
<dbReference type="AlphaFoldDB" id="V4IV18"/>
<keyword evidence="1" id="KW-0479">Metal-binding</keyword>
<protein>
    <submittedName>
        <fullName evidence="6">Multicopper oxidase</fullName>
    </submittedName>
</protein>
<dbReference type="PROSITE" id="PS51318">
    <property type="entry name" value="TAT"/>
    <property type="match status" value="1"/>
</dbReference>
<evidence type="ECO:0000313" key="7">
    <source>
        <dbReference type="Proteomes" id="UP000017840"/>
    </source>
</evidence>
<dbReference type="InterPro" id="IPR011707">
    <property type="entry name" value="Cu-oxidase-like_N"/>
</dbReference>
<accession>V4IV18</accession>
<reference evidence="6 7" key="1">
    <citation type="journal article" date="2013" name="Genome Announc.">
        <title>Draft Genome Sequence of 'Candidatus Halobonum tyrrellensis' Strain G22, Isolated from the Hypersaline Waters of Lake Tyrrell, Australia.</title>
        <authorList>
            <person name="Ugalde J.A."/>
            <person name="Narasingarao P."/>
            <person name="Kuo S."/>
            <person name="Podell S."/>
            <person name="Allen E.E."/>
        </authorList>
    </citation>
    <scope>NUCLEOTIDE SEQUENCE [LARGE SCALE GENOMIC DNA]</scope>
    <source>
        <strain evidence="6 7">G22</strain>
    </source>
</reference>
<dbReference type="CDD" id="cd04202">
    <property type="entry name" value="CuRO_D2_2dMcoN_like"/>
    <property type="match status" value="1"/>
</dbReference>
<dbReference type="InterPro" id="IPR006311">
    <property type="entry name" value="TAT_signal"/>
</dbReference>
<dbReference type="InterPro" id="IPR011706">
    <property type="entry name" value="Cu-oxidase_C"/>
</dbReference>